<comment type="subunit">
    <text evidence="4">The basal body constitutes a major portion of the flagellar organelle and consists of five rings (E,L,P,S, and M) mounted on a central rod. The rod consists of about 26 subunits of FlgG in the distal portion, and FlgB, FlgC and FlgF are thought to build up the proximal portion of the rod with about 6 subunits each.</text>
</comment>
<reference evidence="8 9" key="1">
    <citation type="submission" date="2015-03" db="EMBL/GenBank/DDBJ databases">
        <title>Draft genome sequence of Elstera litoralis.</title>
        <authorList>
            <person name="Rahalkar M.C."/>
            <person name="Dhakephalkar P.K."/>
            <person name="Pore S.D."/>
            <person name="Arora P."/>
            <person name="Kapse N.G."/>
            <person name="Pandit P.S."/>
        </authorList>
    </citation>
    <scope>NUCLEOTIDE SEQUENCE [LARGE SCALE GENOMIC DNA]</scope>
    <source>
        <strain evidence="8 9">Dia-1</strain>
    </source>
</reference>
<evidence type="ECO:0000259" key="5">
    <source>
        <dbReference type="Pfam" id="PF00460"/>
    </source>
</evidence>
<dbReference type="Pfam" id="PF06429">
    <property type="entry name" value="Flg_bbr_C"/>
    <property type="match status" value="1"/>
</dbReference>
<dbReference type="PANTHER" id="PTHR30435">
    <property type="entry name" value="FLAGELLAR PROTEIN"/>
    <property type="match status" value="1"/>
</dbReference>
<organism evidence="8 9">
    <name type="scientific">Elstera litoralis</name>
    <dbReference type="NCBI Taxonomy" id="552518"/>
    <lineage>
        <taxon>Bacteria</taxon>
        <taxon>Pseudomonadati</taxon>
        <taxon>Pseudomonadota</taxon>
        <taxon>Alphaproteobacteria</taxon>
        <taxon>Rhodospirillales</taxon>
        <taxon>Rhodospirillaceae</taxon>
        <taxon>Elstera</taxon>
    </lineage>
</organism>
<comment type="caution">
    <text evidence="8">The sequence shown here is derived from an EMBL/GenBank/DDBJ whole genome shotgun (WGS) entry which is preliminary data.</text>
</comment>
<evidence type="ECO:0000259" key="6">
    <source>
        <dbReference type="Pfam" id="PF06429"/>
    </source>
</evidence>
<dbReference type="InterPro" id="IPR019776">
    <property type="entry name" value="Flagellar_basal_body_rod_CS"/>
</dbReference>
<feature type="domain" description="Flagellar hook protein FlgE/F/G-like D1" evidence="7">
    <location>
        <begin position="84"/>
        <end position="150"/>
    </location>
</feature>
<dbReference type="AlphaFoldDB" id="A0A0F3IRJ5"/>
<feature type="domain" description="Flagellar basal-body/hook protein C-terminal" evidence="6">
    <location>
        <begin position="197"/>
        <end position="231"/>
    </location>
</feature>
<comment type="subcellular location">
    <subcellularLocation>
        <location evidence="1 4">Bacterial flagellum basal body</location>
    </subcellularLocation>
</comment>
<dbReference type="GO" id="GO:0030694">
    <property type="term" value="C:bacterial-type flagellum basal body, rod"/>
    <property type="evidence" value="ECO:0007669"/>
    <property type="project" value="UniProtKB-UniRule"/>
</dbReference>
<feature type="domain" description="Flagellar basal body rod protein N-terminal" evidence="5">
    <location>
        <begin position="7"/>
        <end position="35"/>
    </location>
</feature>
<accession>A0A0F3IRJ5</accession>
<evidence type="ECO:0000259" key="7">
    <source>
        <dbReference type="Pfam" id="PF22692"/>
    </source>
</evidence>
<dbReference type="PROSITE" id="PS00588">
    <property type="entry name" value="FLAGELLA_BB_ROD"/>
    <property type="match status" value="1"/>
</dbReference>
<dbReference type="GO" id="GO:0071978">
    <property type="term" value="P:bacterial-type flagellum-dependent swarming motility"/>
    <property type="evidence" value="ECO:0007669"/>
    <property type="project" value="TreeGrafter"/>
</dbReference>
<dbReference type="InterPro" id="IPR037925">
    <property type="entry name" value="FlgE/F/G-like"/>
</dbReference>
<keyword evidence="9" id="KW-1185">Reference proteome</keyword>
<proteinExistence type="inferred from homology"/>
<dbReference type="Pfam" id="PF00460">
    <property type="entry name" value="Flg_bb_rod"/>
    <property type="match status" value="1"/>
</dbReference>
<dbReference type="Proteomes" id="UP000033774">
    <property type="component" value="Unassembled WGS sequence"/>
</dbReference>
<evidence type="ECO:0000256" key="4">
    <source>
        <dbReference type="RuleBase" id="RU362116"/>
    </source>
</evidence>
<feature type="non-terminal residue" evidence="8">
    <location>
        <position position="234"/>
    </location>
</feature>
<dbReference type="EMBL" id="LAJY01000718">
    <property type="protein sequence ID" value="KJV08209.1"/>
    <property type="molecule type" value="Genomic_DNA"/>
</dbReference>
<keyword evidence="3 4" id="KW-0975">Bacterial flagellum</keyword>
<comment type="similarity">
    <text evidence="2 4">Belongs to the flagella basal body rod proteins family.</text>
</comment>
<dbReference type="NCBIfam" id="TIGR03506">
    <property type="entry name" value="FlgEFG_subfam"/>
    <property type="match status" value="1"/>
</dbReference>
<dbReference type="InterPro" id="IPR020013">
    <property type="entry name" value="Flagellar_FlgE/F/G"/>
</dbReference>
<protein>
    <recommendedName>
        <fullName evidence="4">Flagellar basal-body rod protein FlgF</fullName>
    </recommendedName>
</protein>
<evidence type="ECO:0000256" key="1">
    <source>
        <dbReference type="ARBA" id="ARBA00004117"/>
    </source>
</evidence>
<name>A0A0F3IRJ5_9PROT</name>
<dbReference type="RefSeq" id="WP_045777306.1">
    <property type="nucleotide sequence ID" value="NZ_LAJY01000718.1"/>
</dbReference>
<dbReference type="InterPro" id="IPR010930">
    <property type="entry name" value="Flg_bb/hook_C_dom"/>
</dbReference>
<evidence type="ECO:0000256" key="3">
    <source>
        <dbReference type="ARBA" id="ARBA00023143"/>
    </source>
</evidence>
<dbReference type="PANTHER" id="PTHR30435:SF19">
    <property type="entry name" value="FLAGELLAR BASAL-BODY ROD PROTEIN FLGG"/>
    <property type="match status" value="1"/>
</dbReference>
<gene>
    <name evidence="8" type="ORF">VZ95_19260</name>
</gene>
<dbReference type="InterPro" id="IPR001444">
    <property type="entry name" value="Flag_bb_rod_N"/>
</dbReference>
<evidence type="ECO:0000256" key="2">
    <source>
        <dbReference type="ARBA" id="ARBA00009677"/>
    </source>
</evidence>
<dbReference type="InterPro" id="IPR053967">
    <property type="entry name" value="LlgE_F_G-like_D1"/>
</dbReference>
<dbReference type="SUPFAM" id="SSF117143">
    <property type="entry name" value="Flagellar hook protein flgE"/>
    <property type="match status" value="1"/>
</dbReference>
<dbReference type="Pfam" id="PF22692">
    <property type="entry name" value="LlgE_F_G_D1"/>
    <property type="match status" value="1"/>
</dbReference>
<dbReference type="NCBIfam" id="TIGR02490">
    <property type="entry name" value="flgF"/>
    <property type="match status" value="1"/>
</dbReference>
<sequence>MESPIHIALSRQSALRRSLDSAANNLANASTSGYRREQTLFQEYLARTGTPGNRQAISYTQDIGSFRDFSEGTLTSTGNPLDVALRGDAFFTIGHPAQNMYTRNGVFHLDTNGQISTADGYPILGENGQPISVPQNERGQVMIDSQGTVSFTTANGIQDLGRFALVRFNDEQALRPAGNSMYMTDQEALPAPETVTVQGFTESSNVKPVLEVTQMLEILRDYQSMQKMIDAEAN</sequence>
<evidence type="ECO:0000313" key="8">
    <source>
        <dbReference type="EMBL" id="KJV08209.1"/>
    </source>
</evidence>
<dbReference type="InterPro" id="IPR012836">
    <property type="entry name" value="FlgF"/>
</dbReference>
<evidence type="ECO:0000313" key="9">
    <source>
        <dbReference type="Proteomes" id="UP000033774"/>
    </source>
</evidence>